<keyword evidence="12" id="KW-1003">Cell membrane</keyword>
<comment type="subunit">
    <text evidence="12">Interacts with CtaB.</text>
</comment>
<evidence type="ECO:0000256" key="11">
    <source>
        <dbReference type="ARBA" id="ARBA00048044"/>
    </source>
</evidence>
<evidence type="ECO:0000256" key="3">
    <source>
        <dbReference type="ARBA" id="ARBA00022692"/>
    </source>
</evidence>
<evidence type="ECO:0000256" key="2">
    <source>
        <dbReference type="ARBA" id="ARBA00004141"/>
    </source>
</evidence>
<comment type="subcellular location">
    <subcellularLocation>
        <location evidence="12">Cell membrane</location>
        <topology evidence="12">Multi-pass membrane protein</topology>
    </subcellularLocation>
    <subcellularLocation>
        <location evidence="2">Membrane</location>
        <topology evidence="2">Multi-pass membrane protein</topology>
    </subcellularLocation>
</comment>
<comment type="cofactor">
    <cofactor evidence="1 12">
        <name>heme b</name>
        <dbReference type="ChEBI" id="CHEBI:60344"/>
    </cofactor>
</comment>
<dbReference type="GO" id="GO:0005886">
    <property type="term" value="C:plasma membrane"/>
    <property type="evidence" value="ECO:0007669"/>
    <property type="project" value="UniProtKB-SubCell"/>
</dbReference>
<evidence type="ECO:0000256" key="6">
    <source>
        <dbReference type="ARBA" id="ARBA00023002"/>
    </source>
</evidence>
<proteinExistence type="inferred from homology"/>
<evidence type="ECO:0000256" key="5">
    <source>
        <dbReference type="ARBA" id="ARBA00022989"/>
    </source>
</evidence>
<evidence type="ECO:0000256" key="4">
    <source>
        <dbReference type="ARBA" id="ARBA00022723"/>
    </source>
</evidence>
<comment type="pathway">
    <text evidence="10 12">Porphyrin-containing compound metabolism; heme A biosynthesis; heme A from heme O: step 1/1.</text>
</comment>
<feature type="transmembrane region" description="Helical" evidence="12">
    <location>
        <begin position="321"/>
        <end position="341"/>
    </location>
</feature>
<evidence type="ECO:0000256" key="12">
    <source>
        <dbReference type="HAMAP-Rule" id="MF_01665"/>
    </source>
</evidence>
<keyword evidence="6 12" id="KW-0560">Oxidoreductase</keyword>
<keyword evidence="8 12" id="KW-0350">Heme biosynthesis</keyword>
<dbReference type="HAMAP" id="MF_01665">
    <property type="entry name" value="HemeA_synth_type2"/>
    <property type="match status" value="1"/>
</dbReference>
<accession>A0A077AWY3</accession>
<evidence type="ECO:0000256" key="10">
    <source>
        <dbReference type="ARBA" id="ARBA00044501"/>
    </source>
</evidence>
<keyword evidence="5 12" id="KW-1133">Transmembrane helix</keyword>
<name>A0A077AWY3_9PROT</name>
<dbReference type="Proteomes" id="UP000028926">
    <property type="component" value="Chromosome"/>
</dbReference>
<sequence length="347" mass="38892">MKDSLKTNRGIILWLFGSCFLIWLMIMLGGATRLTHSGLSIVEWKPIVGIIPPFTEAAWLEEFAKYQQFPEYQLINHGMTLSEFKFIFFMEYSHRLLGRLIGLFFFIPLLYFWARGQLTPGLKKMSLGVAVLGMAQGFMGWYMVKSGLVKDPSVSHYRLTVHLVLALILFGVLFFAGLRHLYPNEKVVKSPTSKTTVMLVHFSALAIVLTIIYGGFVAGLKAGKMYNTYPLMGGDFIPTEWAYLSPVWLNFLENPATIQWVHRTLAVITMALVISAMIGVMRANYGKIVKGSAKLMIIAIVFQVILGITTLVHVVPVSLGTLHQGTAVVVLGLMLTVIYNMNRRAYD</sequence>
<dbReference type="EC" id="1.17.99.9" evidence="12"/>
<feature type="transmembrane region" description="Helical" evidence="12">
    <location>
        <begin position="156"/>
        <end position="178"/>
    </location>
</feature>
<dbReference type="AlphaFoldDB" id="A0A077AWY3"/>
<dbReference type="Pfam" id="PF02628">
    <property type="entry name" value="COX15-CtaA"/>
    <property type="match status" value="1"/>
</dbReference>
<feature type="transmembrane region" description="Helical" evidence="12">
    <location>
        <begin position="260"/>
        <end position="283"/>
    </location>
</feature>
<evidence type="ECO:0000256" key="1">
    <source>
        <dbReference type="ARBA" id="ARBA00001970"/>
    </source>
</evidence>
<dbReference type="GO" id="GO:0120547">
    <property type="term" value="F:heme A synthase activity"/>
    <property type="evidence" value="ECO:0007669"/>
    <property type="project" value="UniProtKB-EC"/>
</dbReference>
<dbReference type="GO" id="GO:0006784">
    <property type="term" value="P:heme A biosynthetic process"/>
    <property type="evidence" value="ECO:0007669"/>
    <property type="project" value="UniProtKB-UniRule"/>
</dbReference>
<keyword evidence="4 12" id="KW-0479">Metal-binding</keyword>
<feature type="transmembrane region" description="Helical" evidence="12">
    <location>
        <begin position="295"/>
        <end position="315"/>
    </location>
</feature>
<dbReference type="RefSeq" id="WP_038464943.1">
    <property type="nucleotide sequence ID" value="NZ_CP008941.1"/>
</dbReference>
<evidence type="ECO:0000313" key="13">
    <source>
        <dbReference type="EMBL" id="AIK96489.1"/>
    </source>
</evidence>
<feature type="transmembrane region" description="Helical" evidence="12">
    <location>
        <begin position="199"/>
        <end position="220"/>
    </location>
</feature>
<evidence type="ECO:0000313" key="14">
    <source>
        <dbReference type="Proteomes" id="UP000028926"/>
    </source>
</evidence>
<feature type="transmembrane region" description="Helical" evidence="12">
    <location>
        <begin position="96"/>
        <end position="114"/>
    </location>
</feature>
<reference evidence="13 14" key="1">
    <citation type="submission" date="2014-07" db="EMBL/GenBank/DDBJ databases">
        <title>Comparative genomic insights into amoeba endosymbionts belonging to the families of Holosporaceae and Candidatus Midichloriaceae within Rickettsiales.</title>
        <authorList>
            <person name="Wang Z."/>
            <person name="Wu M."/>
        </authorList>
    </citation>
    <scope>NUCLEOTIDE SEQUENCE [LARGE SCALE GENOMIC DNA]</scope>
    <source>
        <strain evidence="13">PRA3</strain>
    </source>
</reference>
<keyword evidence="7 12" id="KW-0408">Iron</keyword>
<comment type="catalytic activity">
    <reaction evidence="11">
        <text>Fe(II)-heme o + 2 A + H2O = Fe(II)-heme a + 2 AH2</text>
        <dbReference type="Rhea" id="RHEA:63388"/>
        <dbReference type="ChEBI" id="CHEBI:13193"/>
        <dbReference type="ChEBI" id="CHEBI:15377"/>
        <dbReference type="ChEBI" id="CHEBI:17499"/>
        <dbReference type="ChEBI" id="CHEBI:60530"/>
        <dbReference type="ChEBI" id="CHEBI:61715"/>
        <dbReference type="EC" id="1.17.99.9"/>
    </reaction>
    <physiologicalReaction direction="left-to-right" evidence="11">
        <dbReference type="Rhea" id="RHEA:63389"/>
    </physiologicalReaction>
</comment>
<dbReference type="STRING" id="91604.ID47_06630"/>
<comment type="function">
    <text evidence="12">Catalyzes the conversion of heme O to heme A by two successive hydroxylations of the methyl group at C8. The first hydroxylation forms heme I, the second hydroxylation results in an unstable dihydroxymethyl group, which spontaneously dehydrates, resulting in the formyl group of heme A.</text>
</comment>
<organism evidence="13 14">
    <name type="scientific">Candidatus Odyssella acanthamoebae</name>
    <dbReference type="NCBI Taxonomy" id="91604"/>
    <lineage>
        <taxon>Bacteria</taxon>
        <taxon>Pseudomonadati</taxon>
        <taxon>Pseudomonadota</taxon>
        <taxon>Alphaproteobacteria</taxon>
        <taxon>Holosporales</taxon>
        <taxon>Candidatus Paracaedibacteraceae</taxon>
        <taxon>Candidatus Odyssella</taxon>
    </lineage>
</organism>
<protein>
    <recommendedName>
        <fullName evidence="12">Heme A synthase</fullName>
        <shortName evidence="12">HAS</shortName>
        <ecNumber evidence="12">1.17.99.9</ecNumber>
    </recommendedName>
    <alternativeName>
        <fullName evidence="12">Cytochrome aa3-controlling protein</fullName>
    </alternativeName>
</protein>
<dbReference type="KEGG" id="paca:ID47_06630"/>
<dbReference type="GO" id="GO:0046872">
    <property type="term" value="F:metal ion binding"/>
    <property type="evidence" value="ECO:0007669"/>
    <property type="project" value="UniProtKB-KW"/>
</dbReference>
<evidence type="ECO:0000256" key="7">
    <source>
        <dbReference type="ARBA" id="ARBA00023004"/>
    </source>
</evidence>
<dbReference type="InterPro" id="IPR003780">
    <property type="entry name" value="COX15/CtaA_fam"/>
</dbReference>
<keyword evidence="14" id="KW-1185">Reference proteome</keyword>
<dbReference type="OrthoDB" id="9793156at2"/>
<dbReference type="PANTHER" id="PTHR23289:SF2">
    <property type="entry name" value="CYTOCHROME C OXIDASE ASSEMBLY PROTEIN COX15 HOMOLOG"/>
    <property type="match status" value="1"/>
</dbReference>
<dbReference type="UniPathway" id="UPA00269">
    <property type="reaction ID" value="UER00713"/>
</dbReference>
<keyword evidence="9 12" id="KW-0472">Membrane</keyword>
<feature type="binding site" description="axial binding residue" evidence="12">
    <location>
        <position position="262"/>
    </location>
    <ligand>
        <name>heme</name>
        <dbReference type="ChEBI" id="CHEBI:30413"/>
    </ligand>
    <ligandPart>
        <name>Fe</name>
        <dbReference type="ChEBI" id="CHEBI:18248"/>
    </ligandPart>
</feature>
<dbReference type="HOGENOM" id="CLU_017627_0_0_5"/>
<feature type="transmembrane region" description="Helical" evidence="12">
    <location>
        <begin position="126"/>
        <end position="144"/>
    </location>
</feature>
<keyword evidence="3 12" id="KW-0812">Transmembrane</keyword>
<dbReference type="InterPro" id="IPR023754">
    <property type="entry name" value="HemeA_Synthase_type2"/>
</dbReference>
<evidence type="ECO:0000256" key="8">
    <source>
        <dbReference type="ARBA" id="ARBA00023133"/>
    </source>
</evidence>
<dbReference type="eggNOG" id="COG1612">
    <property type="taxonomic scope" value="Bacteria"/>
</dbReference>
<dbReference type="PANTHER" id="PTHR23289">
    <property type="entry name" value="CYTOCHROME C OXIDASE ASSEMBLY PROTEIN COX15"/>
    <property type="match status" value="1"/>
</dbReference>
<comment type="similarity">
    <text evidence="12">Belongs to the COX15/CtaA family. Type 2 subfamily.</text>
</comment>
<gene>
    <name evidence="12" type="primary">ctaA</name>
    <name evidence="13" type="ORF">ID47_06630</name>
</gene>
<feature type="transmembrane region" description="Helical" evidence="12">
    <location>
        <begin position="12"/>
        <end position="31"/>
    </location>
</feature>
<evidence type="ECO:0000256" key="9">
    <source>
        <dbReference type="ARBA" id="ARBA00023136"/>
    </source>
</evidence>
<dbReference type="EMBL" id="CP008941">
    <property type="protein sequence ID" value="AIK96489.1"/>
    <property type="molecule type" value="Genomic_DNA"/>
</dbReference>
<dbReference type="GO" id="GO:0016653">
    <property type="term" value="F:oxidoreductase activity, acting on NAD(P)H, heme protein as acceptor"/>
    <property type="evidence" value="ECO:0007669"/>
    <property type="project" value="TreeGrafter"/>
</dbReference>
<feature type="binding site" description="axial binding residue" evidence="12">
    <location>
        <position position="323"/>
    </location>
    <ligand>
        <name>heme</name>
        <dbReference type="ChEBI" id="CHEBI:30413"/>
    </ligand>
    <ligandPart>
        <name>Fe</name>
        <dbReference type="ChEBI" id="CHEBI:18248"/>
    </ligandPart>
</feature>